<dbReference type="EMBL" id="CAXDID020000036">
    <property type="protein sequence ID" value="CAL5997395.1"/>
    <property type="molecule type" value="Genomic_DNA"/>
</dbReference>
<protein>
    <submittedName>
        <fullName evidence="1">Hypothetical_protein</fullName>
    </submittedName>
</protein>
<dbReference type="Proteomes" id="UP001642409">
    <property type="component" value="Unassembled WGS sequence"/>
</dbReference>
<organism evidence="1 2">
    <name type="scientific">Hexamita inflata</name>
    <dbReference type="NCBI Taxonomy" id="28002"/>
    <lineage>
        <taxon>Eukaryota</taxon>
        <taxon>Metamonada</taxon>
        <taxon>Diplomonadida</taxon>
        <taxon>Hexamitidae</taxon>
        <taxon>Hexamitinae</taxon>
        <taxon>Hexamita</taxon>
    </lineage>
</organism>
<evidence type="ECO:0000313" key="1">
    <source>
        <dbReference type="EMBL" id="CAL5997395.1"/>
    </source>
</evidence>
<keyword evidence="2" id="KW-1185">Reference proteome</keyword>
<accession>A0ABP1HNP0</accession>
<reference evidence="1 2" key="1">
    <citation type="submission" date="2024-07" db="EMBL/GenBank/DDBJ databases">
        <authorList>
            <person name="Akdeniz Z."/>
        </authorList>
    </citation>
    <scope>NUCLEOTIDE SEQUENCE [LARGE SCALE GENOMIC DNA]</scope>
</reference>
<name>A0ABP1HNP0_9EUKA</name>
<sequence length="103" mass="12677">MPQFIDSDLELSKRTITIQYENQRPEFELFEPIKQRQNFEREPKQTRLENSAAKIVRMKREFQFKTIKYQKLLNMESKIQWNRFQFVSYEVQLDDALRQKSIV</sequence>
<comment type="caution">
    <text evidence="1">The sequence shown here is derived from an EMBL/GenBank/DDBJ whole genome shotgun (WGS) entry which is preliminary data.</text>
</comment>
<evidence type="ECO:0000313" key="2">
    <source>
        <dbReference type="Proteomes" id="UP001642409"/>
    </source>
</evidence>
<proteinExistence type="predicted"/>
<gene>
    <name evidence="1" type="ORF">HINF_LOCUS15226</name>
</gene>